<evidence type="ECO:0000256" key="1">
    <source>
        <dbReference type="ARBA" id="ARBA00004141"/>
    </source>
</evidence>
<dbReference type="Proteomes" id="UP000323732">
    <property type="component" value="Unassembled WGS sequence"/>
</dbReference>
<feature type="transmembrane region" description="Helical" evidence="5">
    <location>
        <begin position="73"/>
        <end position="92"/>
    </location>
</feature>
<comment type="subcellular location">
    <subcellularLocation>
        <location evidence="5">Cell membrane</location>
        <topology evidence="5">Multi-pass membrane protein</topology>
    </subcellularLocation>
    <subcellularLocation>
        <location evidence="1">Membrane</location>
        <topology evidence="1">Multi-pass membrane protein</topology>
    </subcellularLocation>
</comment>
<evidence type="ECO:0000313" key="7">
    <source>
        <dbReference type="Proteomes" id="UP000323732"/>
    </source>
</evidence>
<evidence type="ECO:0000256" key="4">
    <source>
        <dbReference type="ARBA" id="ARBA00023136"/>
    </source>
</evidence>
<dbReference type="Pfam" id="PF01925">
    <property type="entry name" value="TauE"/>
    <property type="match status" value="1"/>
</dbReference>
<comment type="caution">
    <text evidence="6">The sequence shown here is derived from an EMBL/GenBank/DDBJ whole genome shotgun (WGS) entry which is preliminary data.</text>
</comment>
<accession>A0A5D4SNB6</accession>
<dbReference type="InterPro" id="IPR002781">
    <property type="entry name" value="TM_pro_TauE-like"/>
</dbReference>
<evidence type="ECO:0000256" key="5">
    <source>
        <dbReference type="RuleBase" id="RU363041"/>
    </source>
</evidence>
<feature type="transmembrane region" description="Helical" evidence="5">
    <location>
        <begin position="239"/>
        <end position="257"/>
    </location>
</feature>
<feature type="transmembrane region" description="Helical" evidence="5">
    <location>
        <begin position="208"/>
        <end position="227"/>
    </location>
</feature>
<dbReference type="PANTHER" id="PTHR43483:SF3">
    <property type="entry name" value="MEMBRANE TRANSPORTER PROTEIN HI_0806-RELATED"/>
    <property type="match status" value="1"/>
</dbReference>
<dbReference type="AlphaFoldDB" id="A0A5D4SNB6"/>
<protein>
    <recommendedName>
        <fullName evidence="5">Probable membrane transporter protein</fullName>
    </recommendedName>
</protein>
<feature type="transmembrane region" description="Helical" evidence="5">
    <location>
        <begin position="143"/>
        <end position="163"/>
    </location>
</feature>
<gene>
    <name evidence="6" type="ORF">FZD47_05040</name>
</gene>
<keyword evidence="3 5" id="KW-1133">Transmembrane helix</keyword>
<evidence type="ECO:0000256" key="2">
    <source>
        <dbReference type="ARBA" id="ARBA00022692"/>
    </source>
</evidence>
<keyword evidence="5" id="KW-1003">Cell membrane</keyword>
<name>A0A5D4SNB6_9BACI</name>
<feature type="transmembrane region" description="Helical" evidence="5">
    <location>
        <begin position="43"/>
        <end position="61"/>
    </location>
</feature>
<proteinExistence type="inferred from homology"/>
<evidence type="ECO:0000256" key="3">
    <source>
        <dbReference type="ARBA" id="ARBA00022989"/>
    </source>
</evidence>
<sequence>MEKGRKSIMAITLTMLLMGMLLGFIGAGGAGFIIAILTLVFDVPIHIALGTSLTAMIFTSLSGAYSHYREGNMAVKAGLVTGIAGAFGAYGGSQLAAGIPVESLHWLTAGMLFLSSILLMVRLYITKNLTDQEAGKDKLSVQLAVKAVILGLITGVLSGTFGIGSTPFIQLGLLIMLGLTIRQSIGTTMLVILPIAAGGGLGYQSEGYLDYLLLLQVLLGTMTGAYIGAKFTGYAPKNVLKASMILTPAAAGLLLLFPQ</sequence>
<dbReference type="EMBL" id="VTES01000002">
    <property type="protein sequence ID" value="TYS64740.1"/>
    <property type="molecule type" value="Genomic_DNA"/>
</dbReference>
<evidence type="ECO:0000313" key="6">
    <source>
        <dbReference type="EMBL" id="TYS64740.1"/>
    </source>
</evidence>
<feature type="transmembrane region" description="Helical" evidence="5">
    <location>
        <begin position="104"/>
        <end position="123"/>
    </location>
</feature>
<feature type="transmembrane region" description="Helical" evidence="5">
    <location>
        <begin position="12"/>
        <end position="37"/>
    </location>
</feature>
<keyword evidence="4 5" id="KW-0472">Membrane</keyword>
<keyword evidence="2 5" id="KW-0812">Transmembrane</keyword>
<comment type="similarity">
    <text evidence="5">Belongs to the 4-toluene sulfonate uptake permease (TSUP) (TC 2.A.102) family.</text>
</comment>
<dbReference type="GO" id="GO:0005886">
    <property type="term" value="C:plasma membrane"/>
    <property type="evidence" value="ECO:0007669"/>
    <property type="project" value="UniProtKB-SubCell"/>
</dbReference>
<reference evidence="6 7" key="1">
    <citation type="submission" date="2019-08" db="EMBL/GenBank/DDBJ databases">
        <title>Bacillus genomes from the desert of Cuatro Cienegas, Coahuila.</title>
        <authorList>
            <person name="Olmedo-Alvarez G."/>
        </authorList>
    </citation>
    <scope>NUCLEOTIDE SEQUENCE [LARGE SCALE GENOMIC DNA]</scope>
    <source>
        <strain evidence="6 7">CH37_1T</strain>
    </source>
</reference>
<organism evidence="6 7">
    <name type="scientific">Bacillus infantis</name>
    <dbReference type="NCBI Taxonomy" id="324767"/>
    <lineage>
        <taxon>Bacteria</taxon>
        <taxon>Bacillati</taxon>
        <taxon>Bacillota</taxon>
        <taxon>Bacilli</taxon>
        <taxon>Bacillales</taxon>
        <taxon>Bacillaceae</taxon>
        <taxon>Bacillus</taxon>
    </lineage>
</organism>
<feature type="transmembrane region" description="Helical" evidence="5">
    <location>
        <begin position="169"/>
        <end position="196"/>
    </location>
</feature>
<dbReference type="PANTHER" id="PTHR43483">
    <property type="entry name" value="MEMBRANE TRANSPORTER PROTEIN HI_0806-RELATED"/>
    <property type="match status" value="1"/>
</dbReference>